<dbReference type="GO" id="GO:0005975">
    <property type="term" value="P:carbohydrate metabolic process"/>
    <property type="evidence" value="ECO:0007669"/>
    <property type="project" value="InterPro"/>
</dbReference>
<protein>
    <submittedName>
        <fullName evidence="3">Glycosyltransferase</fullName>
    </submittedName>
</protein>
<reference evidence="3 4" key="1">
    <citation type="journal article" date="2015" name="Nature">
        <title>rRNA introns, odd ribosomes, and small enigmatic genomes across a large radiation of phyla.</title>
        <authorList>
            <person name="Brown C.T."/>
            <person name="Hug L.A."/>
            <person name="Thomas B.C."/>
            <person name="Sharon I."/>
            <person name="Castelle C.J."/>
            <person name="Singh A."/>
            <person name="Wilkins M.J."/>
            <person name="Williams K.H."/>
            <person name="Banfield J.F."/>
        </authorList>
    </citation>
    <scope>NUCLEOTIDE SEQUENCE [LARGE SCALE GENOMIC DNA]</scope>
</reference>
<dbReference type="PATRIC" id="fig|1618576.3.peg.363"/>
<dbReference type="InterPro" id="IPR008928">
    <property type="entry name" value="6-hairpin_glycosidase_sf"/>
</dbReference>
<evidence type="ECO:0000259" key="2">
    <source>
        <dbReference type="Pfam" id="PF00534"/>
    </source>
</evidence>
<evidence type="ECO:0000313" key="4">
    <source>
        <dbReference type="Proteomes" id="UP000034215"/>
    </source>
</evidence>
<dbReference type="Pfam" id="PF00534">
    <property type="entry name" value="Glycos_transf_1"/>
    <property type="match status" value="1"/>
</dbReference>
<accession>A0A0G0TY01</accession>
<organism evidence="3 4">
    <name type="scientific">Candidatus Woesebacteria bacterium GW2011_GWB1_40_12</name>
    <dbReference type="NCBI Taxonomy" id="1618576"/>
    <lineage>
        <taxon>Bacteria</taxon>
        <taxon>Candidatus Woeseibacteriota</taxon>
    </lineage>
</organism>
<dbReference type="PANTHER" id="PTHR12526:SF572">
    <property type="entry name" value="BLL5144 PROTEIN"/>
    <property type="match status" value="1"/>
</dbReference>
<dbReference type="SUPFAM" id="SSF48208">
    <property type="entry name" value="Six-hairpin glycosidases"/>
    <property type="match status" value="1"/>
</dbReference>
<gene>
    <name evidence="3" type="ORF">UT76_C0020G0002</name>
</gene>
<sequence length="729" mass="82237">MGTYPPRECGIATFNQDLLTSSQKYLGEAVSCKVAAMNFTSLDTYVYPPEVAWKIDQSNKEAYIDLATEYNNNPLITGVIIQHEYGIYGGLDGENILLFMETCRKPIVVTLHTVLPKPSPNMKAVTARIIERANIIVVLTESSKHILEKVYPQSINKVHVIPHGIHQTIFTGTTTAKRKLKLQKATILTTFGLLSRGKGIEYVLRALPEIIERHPSLLYLILGETHPVVRRSEGESYRNELSKLVTKLKLDDFVKFYDQYLSLPELMEFLKATDIYISTSINPNQAVSGTLSYALGSGRAVISTEFAQSKEIITKETGRLVPIMKPKAFSKALIELLDSKEDLMKMHKTAFKKTRPMLWSNVALKYSKLLKQYVLPPVNLSHLAKMTDKYGLFQFAKLGLPDKKFGYTLDDNARALVICSRLTASPYNNKLASIYLRFIKKCQQADGTFINYVDHHNKMAAIQNLNEDLEDATARAMWALSEVLNNKNMPANLKKTAKSIFIKALPYAKRLLHIRSSALIIKSFVNAISACPEYSKELTDSIQKNANFLVTEFDNNSDKSWHWFDNYLGYNNAIVPEALFIAGQAVGNKHYLNKGSEALTFLIEKTFSSNRYMPIGHSEWYKVGGERSYFDQQPEDPASMILALVTAYEITGNKKYKILIDICFSWFLGNNSLQLPLYNPENGGCYDGLHPDRVNLNQGAESQVSYLLSRLSVSKLYSNEDSSNKKYLS</sequence>
<dbReference type="PANTHER" id="PTHR12526">
    <property type="entry name" value="GLYCOSYLTRANSFERASE"/>
    <property type="match status" value="1"/>
</dbReference>
<evidence type="ECO:0000256" key="1">
    <source>
        <dbReference type="SAM" id="Coils"/>
    </source>
</evidence>
<feature type="domain" description="Glycosyl transferase family 1" evidence="2">
    <location>
        <begin position="177"/>
        <end position="352"/>
    </location>
</feature>
<proteinExistence type="predicted"/>
<dbReference type="GO" id="GO:0016757">
    <property type="term" value="F:glycosyltransferase activity"/>
    <property type="evidence" value="ECO:0007669"/>
    <property type="project" value="InterPro"/>
</dbReference>
<dbReference type="SUPFAM" id="SSF53756">
    <property type="entry name" value="UDP-Glycosyltransferase/glycogen phosphorylase"/>
    <property type="match status" value="1"/>
</dbReference>
<keyword evidence="3" id="KW-0808">Transferase</keyword>
<dbReference type="InterPro" id="IPR001296">
    <property type="entry name" value="Glyco_trans_1"/>
</dbReference>
<dbReference type="AlphaFoldDB" id="A0A0G0TY01"/>
<name>A0A0G0TY01_9BACT</name>
<keyword evidence="1" id="KW-0175">Coiled coil</keyword>
<dbReference type="Gene3D" id="3.40.50.2000">
    <property type="entry name" value="Glycogen Phosphorylase B"/>
    <property type="match status" value="2"/>
</dbReference>
<dbReference type="Proteomes" id="UP000034215">
    <property type="component" value="Unassembled WGS sequence"/>
</dbReference>
<dbReference type="EMBL" id="LBYA01000020">
    <property type="protein sequence ID" value="KKR42877.1"/>
    <property type="molecule type" value="Genomic_DNA"/>
</dbReference>
<feature type="coiled-coil region" evidence="1">
    <location>
        <begin position="455"/>
        <end position="482"/>
    </location>
</feature>
<comment type="caution">
    <text evidence="3">The sequence shown here is derived from an EMBL/GenBank/DDBJ whole genome shotgun (WGS) entry which is preliminary data.</text>
</comment>
<evidence type="ECO:0000313" key="3">
    <source>
        <dbReference type="EMBL" id="KKR42877.1"/>
    </source>
</evidence>